<proteinExistence type="inferred from homology"/>
<gene>
    <name evidence="5" type="ORF">KI809_08650</name>
</gene>
<dbReference type="GO" id="GO:0003824">
    <property type="term" value="F:catalytic activity"/>
    <property type="evidence" value="ECO:0007669"/>
    <property type="project" value="UniProtKB-ARBA"/>
</dbReference>
<dbReference type="Pfam" id="PF13419">
    <property type="entry name" value="HAD_2"/>
    <property type="match status" value="1"/>
</dbReference>
<evidence type="ECO:0000256" key="3">
    <source>
        <dbReference type="ARBA" id="ARBA00022723"/>
    </source>
</evidence>
<comment type="cofactor">
    <cofactor evidence="1">
        <name>Mg(2+)</name>
        <dbReference type="ChEBI" id="CHEBI:18420"/>
    </cofactor>
</comment>
<evidence type="ECO:0000313" key="6">
    <source>
        <dbReference type="Proteomes" id="UP000811899"/>
    </source>
</evidence>
<dbReference type="SFLD" id="SFLDG01129">
    <property type="entry name" value="C1.5:_HAD__Beta-PGM__Phosphata"/>
    <property type="match status" value="1"/>
</dbReference>
<keyword evidence="3" id="KW-0479">Metal-binding</keyword>
<dbReference type="PANTHER" id="PTHR46193:SF21">
    <property type="entry name" value="SLL1138 PROTEIN"/>
    <property type="match status" value="1"/>
</dbReference>
<sequence>MGERCLKAVIFDFDGVIVDTEPLHYRSFQVVLEPLGLGYSWQEYVDRYMGFDDRDAFIEAFRAGGRSLDQSGLEELIALKASLFQDVVTEGVSAYPGVVALISALSAEVPLAICSGALRSDIEPILRILAIENAFTVMVTAEEVAASKPDPASYVLAVRKLATAFPDRGITAACCVAIEDTPAGIVSASGAGIPVVAVTNSYSADHLSKASRIVSSLADLTIADFKTIVTT</sequence>
<reference evidence="5 6" key="1">
    <citation type="submission" date="2021-05" db="EMBL/GenBank/DDBJ databases">
        <title>The draft genome of Geobacter pelophilus DSM 12255.</title>
        <authorList>
            <person name="Xu Z."/>
            <person name="Masuda Y."/>
            <person name="Itoh H."/>
            <person name="Senoo K."/>
        </authorList>
    </citation>
    <scope>NUCLEOTIDE SEQUENCE [LARGE SCALE GENOMIC DNA]</scope>
    <source>
        <strain evidence="5 6">DSM 12255</strain>
    </source>
</reference>
<comment type="similarity">
    <text evidence="2">Belongs to the HAD-like hydrolase superfamily. CbbY/CbbZ/Gph/YieH family.</text>
</comment>
<dbReference type="EMBL" id="JAHCVJ010000003">
    <property type="protein sequence ID" value="MBT0664369.1"/>
    <property type="molecule type" value="Genomic_DNA"/>
</dbReference>
<dbReference type="Gene3D" id="3.40.50.1000">
    <property type="entry name" value="HAD superfamily/HAD-like"/>
    <property type="match status" value="1"/>
</dbReference>
<dbReference type="AlphaFoldDB" id="A0AAW4KZZ4"/>
<organism evidence="5 6">
    <name type="scientific">Geoanaerobacter pelophilus</name>
    <dbReference type="NCBI Taxonomy" id="60036"/>
    <lineage>
        <taxon>Bacteria</taxon>
        <taxon>Pseudomonadati</taxon>
        <taxon>Thermodesulfobacteriota</taxon>
        <taxon>Desulfuromonadia</taxon>
        <taxon>Geobacterales</taxon>
        <taxon>Geobacteraceae</taxon>
        <taxon>Geoanaerobacter</taxon>
    </lineage>
</organism>
<dbReference type="InterPro" id="IPR041492">
    <property type="entry name" value="HAD_2"/>
</dbReference>
<comment type="caution">
    <text evidence="5">The sequence shown here is derived from an EMBL/GenBank/DDBJ whole genome shotgun (WGS) entry which is preliminary data.</text>
</comment>
<dbReference type="InterPro" id="IPR023214">
    <property type="entry name" value="HAD_sf"/>
</dbReference>
<dbReference type="RefSeq" id="WP_214171147.1">
    <property type="nucleotide sequence ID" value="NZ_JAHCVJ010000003.1"/>
</dbReference>
<evidence type="ECO:0000256" key="2">
    <source>
        <dbReference type="ARBA" id="ARBA00006171"/>
    </source>
</evidence>
<dbReference type="InterPro" id="IPR036412">
    <property type="entry name" value="HAD-like_sf"/>
</dbReference>
<dbReference type="Proteomes" id="UP000811899">
    <property type="component" value="Unassembled WGS sequence"/>
</dbReference>
<dbReference type="NCBIfam" id="TIGR01509">
    <property type="entry name" value="HAD-SF-IA-v3"/>
    <property type="match status" value="1"/>
</dbReference>
<accession>A0AAW4KZZ4</accession>
<keyword evidence="6" id="KW-1185">Reference proteome</keyword>
<evidence type="ECO:0000256" key="1">
    <source>
        <dbReference type="ARBA" id="ARBA00001946"/>
    </source>
</evidence>
<dbReference type="SFLD" id="SFLDS00003">
    <property type="entry name" value="Haloacid_Dehalogenase"/>
    <property type="match status" value="1"/>
</dbReference>
<dbReference type="InterPro" id="IPR051600">
    <property type="entry name" value="Beta-PGM-like"/>
</dbReference>
<keyword evidence="4" id="KW-0460">Magnesium</keyword>
<evidence type="ECO:0000313" key="5">
    <source>
        <dbReference type="EMBL" id="MBT0664369.1"/>
    </source>
</evidence>
<dbReference type="GO" id="GO:0046872">
    <property type="term" value="F:metal ion binding"/>
    <property type="evidence" value="ECO:0007669"/>
    <property type="project" value="UniProtKB-KW"/>
</dbReference>
<dbReference type="PANTHER" id="PTHR46193">
    <property type="entry name" value="6-PHOSPHOGLUCONATE PHOSPHATASE"/>
    <property type="match status" value="1"/>
</dbReference>
<dbReference type="InterPro" id="IPR023198">
    <property type="entry name" value="PGP-like_dom2"/>
</dbReference>
<dbReference type="Gene3D" id="1.10.150.240">
    <property type="entry name" value="Putative phosphatase, domain 2"/>
    <property type="match status" value="1"/>
</dbReference>
<protein>
    <submittedName>
        <fullName evidence="5">HAD family phosphatase</fullName>
    </submittedName>
</protein>
<dbReference type="SUPFAM" id="SSF56784">
    <property type="entry name" value="HAD-like"/>
    <property type="match status" value="1"/>
</dbReference>
<evidence type="ECO:0000256" key="4">
    <source>
        <dbReference type="ARBA" id="ARBA00022842"/>
    </source>
</evidence>
<name>A0AAW4KZZ4_9BACT</name>
<dbReference type="InterPro" id="IPR006439">
    <property type="entry name" value="HAD-SF_hydro_IA"/>
</dbReference>